<protein>
    <recommendedName>
        <fullName evidence="11">ATP synthase subunit a</fullName>
    </recommendedName>
</protein>
<evidence type="ECO:0000256" key="12">
    <source>
        <dbReference type="SAM" id="Phobius"/>
    </source>
</evidence>
<evidence type="ECO:0000256" key="3">
    <source>
        <dbReference type="ARBA" id="ARBA00022448"/>
    </source>
</evidence>
<evidence type="ECO:0000256" key="7">
    <source>
        <dbReference type="ARBA" id="ARBA00022989"/>
    </source>
</evidence>
<dbReference type="InterPro" id="IPR000568">
    <property type="entry name" value="ATP_synth_F0_asu"/>
</dbReference>
<evidence type="ECO:0000256" key="1">
    <source>
        <dbReference type="ARBA" id="ARBA00004141"/>
    </source>
</evidence>
<organism evidence="13">
    <name type="scientific">Plectrocnemia sp. 1 YW-2021a</name>
    <dbReference type="NCBI Taxonomy" id="2823369"/>
    <lineage>
        <taxon>Eukaryota</taxon>
        <taxon>Metazoa</taxon>
        <taxon>Ecdysozoa</taxon>
        <taxon>Arthropoda</taxon>
        <taxon>Hexapoda</taxon>
        <taxon>Insecta</taxon>
        <taxon>Pterygota</taxon>
        <taxon>Neoptera</taxon>
        <taxon>Endopterygota</taxon>
        <taxon>Trichoptera</taxon>
        <taxon>Annulipalpia</taxon>
        <taxon>Psychomyioidea</taxon>
        <taxon>Polycentropodidae</taxon>
        <taxon>Polycentropodinae</taxon>
        <taxon>Plectrocnemia</taxon>
    </lineage>
</organism>
<feature type="transmembrane region" description="Helical" evidence="12">
    <location>
        <begin position="12"/>
        <end position="31"/>
    </location>
</feature>
<keyword evidence="3" id="KW-0813">Transport</keyword>
<evidence type="ECO:0000256" key="8">
    <source>
        <dbReference type="ARBA" id="ARBA00023065"/>
    </source>
</evidence>
<evidence type="ECO:0000256" key="2">
    <source>
        <dbReference type="ARBA" id="ARBA00006810"/>
    </source>
</evidence>
<keyword evidence="6" id="KW-0375">Hydrogen ion transport</keyword>
<keyword evidence="5 12" id="KW-0812">Transmembrane</keyword>
<reference evidence="13" key="1">
    <citation type="submission" date="2020-12" db="EMBL/GenBank/DDBJ databases">
        <title>Plectrocnemia sp. mitochondrion, complete genome.</title>
        <authorList>
            <person name="Wang Y.Y."/>
            <person name="Zhong X.X."/>
        </authorList>
    </citation>
    <scope>NUCLEOTIDE SEQUENCE</scope>
</reference>
<comment type="subcellular location">
    <subcellularLocation>
        <location evidence="1">Membrane</location>
        <topology evidence="1">Multi-pass membrane protein</topology>
    </subcellularLocation>
    <subcellularLocation>
        <location evidence="11">Mitochondrion inner membrane</location>
        <topology evidence="11">Multi-pass membrane protein</topology>
    </subcellularLocation>
</comment>
<dbReference type="NCBIfam" id="TIGR01131">
    <property type="entry name" value="ATP_synt_6_or_A"/>
    <property type="match status" value="1"/>
</dbReference>
<keyword evidence="13" id="KW-0496">Mitochondrion</keyword>
<dbReference type="PRINTS" id="PR00123">
    <property type="entry name" value="ATPASEA"/>
</dbReference>
<dbReference type="Pfam" id="PF00119">
    <property type="entry name" value="ATP-synt_A"/>
    <property type="match status" value="1"/>
</dbReference>
<evidence type="ECO:0000256" key="5">
    <source>
        <dbReference type="ARBA" id="ARBA00022692"/>
    </source>
</evidence>
<dbReference type="SUPFAM" id="SSF81336">
    <property type="entry name" value="F1F0 ATP synthase subunit A"/>
    <property type="match status" value="1"/>
</dbReference>
<dbReference type="AlphaFoldDB" id="A0A8A9WDR1"/>
<feature type="transmembrane region" description="Helical" evidence="12">
    <location>
        <begin position="96"/>
        <end position="119"/>
    </location>
</feature>
<dbReference type="PANTHER" id="PTHR11410:SF0">
    <property type="entry name" value="ATP SYNTHASE SUBUNIT A"/>
    <property type="match status" value="1"/>
</dbReference>
<name>A0A8A9WDR1_9NEOP</name>
<comment type="similarity">
    <text evidence="2">Belongs to the ATPase A chain family.</text>
</comment>
<gene>
    <name evidence="13" type="primary">atp6</name>
</gene>
<dbReference type="EMBL" id="MW413804">
    <property type="protein sequence ID" value="QTT57969.1"/>
    <property type="molecule type" value="Genomic_DNA"/>
</dbReference>
<dbReference type="GO" id="GO:0046933">
    <property type="term" value="F:proton-transporting ATP synthase activity, rotational mechanism"/>
    <property type="evidence" value="ECO:0007669"/>
    <property type="project" value="TreeGrafter"/>
</dbReference>
<geneLocation type="mitochondrion" evidence="13"/>
<keyword evidence="9 12" id="KW-0472">Membrane</keyword>
<proteinExistence type="inferred from homology"/>
<dbReference type="GO" id="GO:0045259">
    <property type="term" value="C:proton-transporting ATP synthase complex"/>
    <property type="evidence" value="ECO:0007669"/>
    <property type="project" value="UniProtKB-KW"/>
</dbReference>
<keyword evidence="7 12" id="KW-1133">Transmembrane helix</keyword>
<dbReference type="InterPro" id="IPR045083">
    <property type="entry name" value="ATP_synth_F0_asu_bact/mt"/>
</dbReference>
<evidence type="ECO:0000313" key="13">
    <source>
        <dbReference type="EMBL" id="QTT57969.1"/>
    </source>
</evidence>
<accession>A0A8A9WDR1</accession>
<evidence type="ECO:0000256" key="9">
    <source>
        <dbReference type="ARBA" id="ARBA00023136"/>
    </source>
</evidence>
<dbReference type="CDD" id="cd00310">
    <property type="entry name" value="ATP-synt_Fo_a_6"/>
    <property type="match status" value="1"/>
</dbReference>
<keyword evidence="10" id="KW-0066">ATP synthesis</keyword>
<evidence type="ECO:0000256" key="10">
    <source>
        <dbReference type="ARBA" id="ARBA00023310"/>
    </source>
</evidence>
<keyword evidence="4" id="KW-0138">CF(0)</keyword>
<evidence type="ECO:0000256" key="4">
    <source>
        <dbReference type="ARBA" id="ARBA00022547"/>
    </source>
</evidence>
<keyword evidence="8" id="KW-0406">Ion transport</keyword>
<evidence type="ECO:0000256" key="6">
    <source>
        <dbReference type="ARBA" id="ARBA00022781"/>
    </source>
</evidence>
<feature type="transmembrane region" description="Helical" evidence="12">
    <location>
        <begin position="185"/>
        <end position="218"/>
    </location>
</feature>
<dbReference type="PANTHER" id="PTHR11410">
    <property type="entry name" value="ATP SYNTHASE SUBUNIT A"/>
    <property type="match status" value="1"/>
</dbReference>
<dbReference type="GO" id="GO:0005743">
    <property type="term" value="C:mitochondrial inner membrane"/>
    <property type="evidence" value="ECO:0007669"/>
    <property type="project" value="UniProtKB-SubCell"/>
</dbReference>
<dbReference type="InterPro" id="IPR035908">
    <property type="entry name" value="F0_ATP_A_sf"/>
</dbReference>
<evidence type="ECO:0000256" key="11">
    <source>
        <dbReference type="RuleBase" id="RU004450"/>
    </source>
</evidence>
<dbReference type="Gene3D" id="1.20.120.220">
    <property type="entry name" value="ATP synthase, F0 complex, subunit A"/>
    <property type="match status" value="1"/>
</dbReference>
<feature type="transmembrane region" description="Helical" evidence="12">
    <location>
        <begin position="131"/>
        <end position="149"/>
    </location>
</feature>
<sequence length="221" mass="26315">MMNNLFSIFDPITLMNMPFNWFSILFLSLFIPKKMFYLPNRYIMLYYSIFQFLSKEFKSILKNNKFIFLPIIMFMLIMINNLMSLSPYIFTSTSHLQLNMLMSFPIWMSIMIFGWIYNYNLMFSHLVPMNTPIYLMNFMVIIETISNIIRPLTLMIRLTANLIAGHLLMTLLSSMKFNLSYNFIMILILIQMILIILELSVAIIQAYVFSLLICLYYMDVN</sequence>
<feature type="transmembrane region" description="Helical" evidence="12">
    <location>
        <begin position="66"/>
        <end position="90"/>
    </location>
</feature>